<feature type="transmembrane region" description="Helical" evidence="7">
    <location>
        <begin position="231"/>
        <end position="252"/>
    </location>
</feature>
<evidence type="ECO:0000256" key="3">
    <source>
        <dbReference type="ARBA" id="ARBA00022448"/>
    </source>
</evidence>
<comment type="subcellular location">
    <subcellularLocation>
        <location evidence="2">Cell envelope</location>
    </subcellularLocation>
    <subcellularLocation>
        <location evidence="7">Cell membrane</location>
        <topology evidence="7">Multi-pass membrane protein</topology>
    </subcellularLocation>
    <subcellularLocation>
        <location evidence="1">Membrane</location>
        <topology evidence="1">Multi-pass membrane protein</topology>
    </subcellularLocation>
</comment>
<feature type="transmembrane region" description="Helical" evidence="7">
    <location>
        <begin position="206"/>
        <end position="225"/>
    </location>
</feature>
<organism evidence="9 10">
    <name type="scientific">Propioniferax innocua</name>
    <dbReference type="NCBI Taxonomy" id="1753"/>
    <lineage>
        <taxon>Bacteria</taxon>
        <taxon>Bacillati</taxon>
        <taxon>Actinomycetota</taxon>
        <taxon>Actinomycetes</taxon>
        <taxon>Propionibacteriales</taxon>
        <taxon>Propionibacteriaceae</taxon>
        <taxon>Propioniferax</taxon>
    </lineage>
</organism>
<evidence type="ECO:0000313" key="10">
    <source>
        <dbReference type="Proteomes" id="UP000316196"/>
    </source>
</evidence>
<evidence type="ECO:0000256" key="7">
    <source>
        <dbReference type="RuleBase" id="RU363032"/>
    </source>
</evidence>
<dbReference type="Gene3D" id="1.10.3720.10">
    <property type="entry name" value="MetI-like"/>
    <property type="match status" value="1"/>
</dbReference>
<reference evidence="9 10" key="1">
    <citation type="submission" date="2019-06" db="EMBL/GenBank/DDBJ databases">
        <title>Sequencing the genomes of 1000 actinobacteria strains.</title>
        <authorList>
            <person name="Klenk H.-P."/>
        </authorList>
    </citation>
    <scope>NUCLEOTIDE SEQUENCE [LARGE SCALE GENOMIC DNA]</scope>
    <source>
        <strain evidence="9 10">DSM 8251</strain>
    </source>
</reference>
<dbReference type="GO" id="GO:0055085">
    <property type="term" value="P:transmembrane transport"/>
    <property type="evidence" value="ECO:0007669"/>
    <property type="project" value="InterPro"/>
</dbReference>
<dbReference type="PANTHER" id="PTHR30043:SF8">
    <property type="entry name" value="ABC TRANSPORTER, PERMEASE PROTEIN CC0363, PUTATIVE-RELATED"/>
    <property type="match status" value="1"/>
</dbReference>
<gene>
    <name evidence="9" type="ORF">FB460_2425</name>
</gene>
<dbReference type="GO" id="GO:0030313">
    <property type="term" value="C:cell envelope"/>
    <property type="evidence" value="ECO:0007669"/>
    <property type="project" value="UniProtKB-SubCell"/>
</dbReference>
<proteinExistence type="inferred from homology"/>
<dbReference type="PANTHER" id="PTHR30043">
    <property type="entry name" value="PHOSPHONATES TRANSPORT SYSTEM PERMEASE PROTEIN"/>
    <property type="match status" value="1"/>
</dbReference>
<evidence type="ECO:0000256" key="5">
    <source>
        <dbReference type="ARBA" id="ARBA00022989"/>
    </source>
</evidence>
<keyword evidence="3 7" id="KW-0813">Transport</keyword>
<name>A0A542ZAI1_9ACTN</name>
<dbReference type="Pfam" id="PF00528">
    <property type="entry name" value="BPD_transp_1"/>
    <property type="match status" value="1"/>
</dbReference>
<dbReference type="EMBL" id="VFOR01000003">
    <property type="protein sequence ID" value="TQL57347.1"/>
    <property type="molecule type" value="Genomic_DNA"/>
</dbReference>
<comment type="caution">
    <text evidence="9">The sequence shown here is derived from an EMBL/GenBank/DDBJ whole genome shotgun (WGS) entry which is preliminary data.</text>
</comment>
<evidence type="ECO:0000256" key="2">
    <source>
        <dbReference type="ARBA" id="ARBA00004196"/>
    </source>
</evidence>
<dbReference type="AlphaFoldDB" id="A0A542ZAI1"/>
<evidence type="ECO:0000313" key="9">
    <source>
        <dbReference type="EMBL" id="TQL57347.1"/>
    </source>
</evidence>
<evidence type="ECO:0000256" key="6">
    <source>
        <dbReference type="ARBA" id="ARBA00023136"/>
    </source>
</evidence>
<sequence length="257" mass="27016">MRRARRFHHWAMAMVVVGLLAWAFSGVGRGGLGDSWRQVLASIAHGFAHPDLEFVYRGTGEDLLGALALTIAIAFVGTVLAALVAGPLAFVAAQRSGGRLVASTVMTVFTVLRTFPDLILGVIFVVIVGPGPFAGSLAIAAGSIGMLGRLFAEEVERLTPGPDDGLRAVGATGVQVLVHSQLPRVIPEFLSLTLNRLEISVRSASILGMVGAGGIGAPILFAVSSRSWDRVAILFYGMVVTVSMIDAVSGALRRRMR</sequence>
<dbReference type="SUPFAM" id="SSF161098">
    <property type="entry name" value="MetI-like"/>
    <property type="match status" value="1"/>
</dbReference>
<accession>A0A542ZAI1</accession>
<protein>
    <submittedName>
        <fullName evidence="9">Phosphonate transport system permease protein</fullName>
    </submittedName>
</protein>
<keyword evidence="10" id="KW-1185">Reference proteome</keyword>
<keyword evidence="6 7" id="KW-0472">Membrane</keyword>
<keyword evidence="5 7" id="KW-1133">Transmembrane helix</keyword>
<dbReference type="InterPro" id="IPR000515">
    <property type="entry name" value="MetI-like"/>
</dbReference>
<keyword evidence="4 7" id="KW-0812">Transmembrane</keyword>
<dbReference type="InterPro" id="IPR035906">
    <property type="entry name" value="MetI-like_sf"/>
</dbReference>
<evidence type="ECO:0000259" key="8">
    <source>
        <dbReference type="PROSITE" id="PS50928"/>
    </source>
</evidence>
<dbReference type="PROSITE" id="PS50928">
    <property type="entry name" value="ABC_TM1"/>
    <property type="match status" value="1"/>
</dbReference>
<evidence type="ECO:0000256" key="4">
    <source>
        <dbReference type="ARBA" id="ARBA00022692"/>
    </source>
</evidence>
<evidence type="ECO:0000256" key="1">
    <source>
        <dbReference type="ARBA" id="ARBA00004141"/>
    </source>
</evidence>
<dbReference type="Proteomes" id="UP000316196">
    <property type="component" value="Unassembled WGS sequence"/>
</dbReference>
<feature type="transmembrane region" description="Helical" evidence="7">
    <location>
        <begin position="65"/>
        <end position="93"/>
    </location>
</feature>
<dbReference type="GO" id="GO:0005886">
    <property type="term" value="C:plasma membrane"/>
    <property type="evidence" value="ECO:0007669"/>
    <property type="project" value="UniProtKB-SubCell"/>
</dbReference>
<comment type="similarity">
    <text evidence="7">Belongs to the binding-protein-dependent transport system permease family.</text>
</comment>
<feature type="domain" description="ABC transmembrane type-1" evidence="8">
    <location>
        <begin position="67"/>
        <end position="249"/>
    </location>
</feature>